<evidence type="ECO:0000256" key="4">
    <source>
        <dbReference type="ARBA" id="ARBA00022692"/>
    </source>
</evidence>
<evidence type="ECO:0000256" key="2">
    <source>
        <dbReference type="ARBA" id="ARBA00010992"/>
    </source>
</evidence>
<feature type="domain" description="Major facilitator superfamily (MFS) profile" evidence="10">
    <location>
        <begin position="18"/>
        <end position="467"/>
    </location>
</feature>
<evidence type="ECO:0000256" key="5">
    <source>
        <dbReference type="ARBA" id="ARBA00022989"/>
    </source>
</evidence>
<feature type="chain" id="PRO_5043787913" description="Major facilitator superfamily (MFS) profile domain-containing protein" evidence="9">
    <location>
        <begin position="24"/>
        <end position="519"/>
    </location>
</feature>
<gene>
    <name evidence="11" type="ORF">LTR84_005944</name>
</gene>
<feature type="transmembrane region" description="Helical" evidence="8">
    <location>
        <begin position="313"/>
        <end position="332"/>
    </location>
</feature>
<keyword evidence="3 7" id="KW-0813">Transport</keyword>
<dbReference type="PANTHER" id="PTHR48022">
    <property type="entry name" value="PLASTIDIC GLUCOSE TRANSPORTER 4"/>
    <property type="match status" value="1"/>
</dbReference>
<comment type="caution">
    <text evidence="11">The sequence shown here is derived from an EMBL/GenBank/DDBJ whole genome shotgun (WGS) entry which is preliminary data.</text>
</comment>
<keyword evidence="12" id="KW-1185">Reference proteome</keyword>
<dbReference type="InterPro" id="IPR005829">
    <property type="entry name" value="Sugar_transporter_CS"/>
</dbReference>
<keyword evidence="9" id="KW-0732">Signal</keyword>
<dbReference type="NCBIfam" id="TIGR00879">
    <property type="entry name" value="SP"/>
    <property type="match status" value="1"/>
</dbReference>
<dbReference type="InterPro" id="IPR036259">
    <property type="entry name" value="MFS_trans_sf"/>
</dbReference>
<dbReference type="PANTHER" id="PTHR48022:SF78">
    <property type="entry name" value="MONOSACCHARIDE TRANSPORTER, PUTATIVE (AFU_ORTHOLOGUE AFUA_2G02110)-RELATED"/>
    <property type="match status" value="1"/>
</dbReference>
<feature type="transmembrane region" description="Helical" evidence="8">
    <location>
        <begin position="182"/>
        <end position="203"/>
    </location>
</feature>
<comment type="subcellular location">
    <subcellularLocation>
        <location evidence="1">Membrane</location>
        <topology evidence="1">Multi-pass membrane protein</topology>
    </subcellularLocation>
</comment>
<dbReference type="Proteomes" id="UP001358417">
    <property type="component" value="Unassembled WGS sequence"/>
</dbReference>
<dbReference type="SUPFAM" id="SSF103473">
    <property type="entry name" value="MFS general substrate transporter"/>
    <property type="match status" value="1"/>
</dbReference>
<evidence type="ECO:0000256" key="1">
    <source>
        <dbReference type="ARBA" id="ARBA00004141"/>
    </source>
</evidence>
<feature type="transmembrane region" description="Helical" evidence="8">
    <location>
        <begin position="445"/>
        <end position="463"/>
    </location>
</feature>
<dbReference type="GeneID" id="89974118"/>
<keyword evidence="4 8" id="KW-0812">Transmembrane</keyword>
<organism evidence="11 12">
    <name type="scientific">Exophiala bonariae</name>
    <dbReference type="NCBI Taxonomy" id="1690606"/>
    <lineage>
        <taxon>Eukaryota</taxon>
        <taxon>Fungi</taxon>
        <taxon>Dikarya</taxon>
        <taxon>Ascomycota</taxon>
        <taxon>Pezizomycotina</taxon>
        <taxon>Eurotiomycetes</taxon>
        <taxon>Chaetothyriomycetidae</taxon>
        <taxon>Chaetothyriales</taxon>
        <taxon>Herpotrichiellaceae</taxon>
        <taxon>Exophiala</taxon>
    </lineage>
</organism>
<accession>A0AAV9N5Q8</accession>
<dbReference type="InterPro" id="IPR005828">
    <property type="entry name" value="MFS_sugar_transport-like"/>
</dbReference>
<feature type="transmembrane region" description="Helical" evidence="8">
    <location>
        <begin position="374"/>
        <end position="402"/>
    </location>
</feature>
<evidence type="ECO:0000313" key="11">
    <source>
        <dbReference type="EMBL" id="KAK5048274.1"/>
    </source>
</evidence>
<dbReference type="PROSITE" id="PS00216">
    <property type="entry name" value="SUGAR_TRANSPORT_1"/>
    <property type="match status" value="1"/>
</dbReference>
<feature type="signal peptide" evidence="9">
    <location>
        <begin position="1"/>
        <end position="23"/>
    </location>
</feature>
<protein>
    <recommendedName>
        <fullName evidence="10">Major facilitator superfamily (MFS) profile domain-containing protein</fullName>
    </recommendedName>
</protein>
<feature type="transmembrane region" description="Helical" evidence="8">
    <location>
        <begin position="414"/>
        <end position="433"/>
    </location>
</feature>
<dbReference type="RefSeq" id="XP_064703732.1">
    <property type="nucleotide sequence ID" value="XM_064849508.1"/>
</dbReference>
<feature type="transmembrane region" description="Helical" evidence="8">
    <location>
        <begin position="151"/>
        <end position="170"/>
    </location>
</feature>
<evidence type="ECO:0000256" key="3">
    <source>
        <dbReference type="ARBA" id="ARBA00022448"/>
    </source>
</evidence>
<evidence type="ECO:0000259" key="10">
    <source>
        <dbReference type="PROSITE" id="PS50850"/>
    </source>
</evidence>
<dbReference type="GO" id="GO:0016020">
    <property type="term" value="C:membrane"/>
    <property type="evidence" value="ECO:0007669"/>
    <property type="project" value="UniProtKB-SubCell"/>
</dbReference>
<proteinExistence type="inferred from homology"/>
<evidence type="ECO:0000256" key="9">
    <source>
        <dbReference type="SAM" id="SignalP"/>
    </source>
</evidence>
<dbReference type="EMBL" id="JAVRRD010000022">
    <property type="protein sequence ID" value="KAK5048274.1"/>
    <property type="molecule type" value="Genomic_DNA"/>
</dbReference>
<dbReference type="InterPro" id="IPR020846">
    <property type="entry name" value="MFS_dom"/>
</dbReference>
<dbReference type="GO" id="GO:0005351">
    <property type="term" value="F:carbohydrate:proton symporter activity"/>
    <property type="evidence" value="ECO:0007669"/>
    <property type="project" value="TreeGrafter"/>
</dbReference>
<dbReference type="Gene3D" id="1.20.1250.20">
    <property type="entry name" value="MFS general substrate transporter like domains"/>
    <property type="match status" value="1"/>
</dbReference>
<reference evidence="11 12" key="1">
    <citation type="submission" date="2023-08" db="EMBL/GenBank/DDBJ databases">
        <title>Black Yeasts Isolated from many extreme environments.</title>
        <authorList>
            <person name="Coleine C."/>
            <person name="Stajich J.E."/>
            <person name="Selbmann L."/>
        </authorList>
    </citation>
    <scope>NUCLEOTIDE SEQUENCE [LARGE SCALE GENOMIC DNA]</scope>
    <source>
        <strain evidence="11 12">CCFEE 5792</strain>
    </source>
</reference>
<dbReference type="PRINTS" id="PR00171">
    <property type="entry name" value="SUGRTRNSPORT"/>
</dbReference>
<keyword evidence="6 8" id="KW-0472">Membrane</keyword>
<evidence type="ECO:0000313" key="12">
    <source>
        <dbReference type="Proteomes" id="UP001358417"/>
    </source>
</evidence>
<feature type="transmembrane region" description="Helical" evidence="8">
    <location>
        <begin position="277"/>
        <end position="301"/>
    </location>
</feature>
<keyword evidence="5 8" id="KW-1133">Transmembrane helix</keyword>
<evidence type="ECO:0000256" key="8">
    <source>
        <dbReference type="SAM" id="Phobius"/>
    </source>
</evidence>
<dbReference type="InterPro" id="IPR003663">
    <property type="entry name" value="Sugar/inositol_transpt"/>
</dbReference>
<name>A0AAV9N5Q8_9EURO</name>
<feature type="transmembrane region" description="Helical" evidence="8">
    <location>
        <begin position="93"/>
        <end position="112"/>
    </location>
</feature>
<dbReference type="AlphaFoldDB" id="A0AAV9N5Q8"/>
<dbReference type="FunFam" id="1.20.1250.20:FF:000090">
    <property type="entry name" value="MFS sugar transporter, putative"/>
    <property type="match status" value="1"/>
</dbReference>
<feature type="transmembrane region" description="Helical" evidence="8">
    <location>
        <begin position="344"/>
        <end position="362"/>
    </location>
</feature>
<dbReference type="Pfam" id="PF00083">
    <property type="entry name" value="Sugar_tr"/>
    <property type="match status" value="1"/>
</dbReference>
<dbReference type="InterPro" id="IPR050360">
    <property type="entry name" value="MFS_Sugar_Transporters"/>
</dbReference>
<feature type="transmembrane region" description="Helical" evidence="8">
    <location>
        <begin position="63"/>
        <end position="81"/>
    </location>
</feature>
<evidence type="ECO:0000256" key="6">
    <source>
        <dbReference type="ARBA" id="ARBA00023136"/>
    </source>
</evidence>
<sequence length="519" mass="56269">MAFKPWRALPGSALLWILNLFSAVSLIFEGYNQGVMGAVNGTPGYIDTVGIGSDGVVSNTTKQGGLVAVYYFGAMFGCFCGGKIGDLYGRKKAVALGSFLAIIGGALQAGSQNASMTIVARTICGLGIGFINTIIPAWISELAQAHNRGSAFALVFAANYVGIVIAYWIGYALRNNTTDFRWRFPLAFQIVPLAIVLGTVGFLPESPRYLLTVDRRDEALEILAKVRGDVDLNDPTLQAEIAQLDSIVSSARSPRYSLHNLFLWGRHSGKLHLGRRIGLAVGIMMMMEWTGILAITVYASIMFEQAGFSTEKASLLAGIIQVVGIIGTLAAIFTIDRYGRRPSLLVGFIVQGAVLLLSGGLSRLGELHPANSGAYGAASVAMVFIYTWFFAQTVLMIAFIYPTEIWPQEMRARGNAFGVFGWAVGCGTTTLVIPSMFATLGWKTLIVFGAFNFGSVPLVWFFFPETKGRSLEEINLLFCSESPLVKENERTYNEILANSGGNVASAEREIMEDLEKWKE</sequence>
<dbReference type="PROSITE" id="PS50850">
    <property type="entry name" value="MFS"/>
    <property type="match status" value="1"/>
</dbReference>
<feature type="transmembrane region" description="Helical" evidence="8">
    <location>
        <begin position="118"/>
        <end position="139"/>
    </location>
</feature>
<comment type="similarity">
    <text evidence="2 7">Belongs to the major facilitator superfamily. Sugar transporter (TC 2.A.1.1) family.</text>
</comment>
<evidence type="ECO:0000256" key="7">
    <source>
        <dbReference type="RuleBase" id="RU003346"/>
    </source>
</evidence>